<dbReference type="InParanoid" id="A0A0H2RJV9"/>
<protein>
    <submittedName>
        <fullName evidence="2">Uncharacterized protein</fullName>
    </submittedName>
</protein>
<feature type="region of interest" description="Disordered" evidence="1">
    <location>
        <begin position="55"/>
        <end position="84"/>
    </location>
</feature>
<evidence type="ECO:0000256" key="1">
    <source>
        <dbReference type="SAM" id="MobiDB-lite"/>
    </source>
</evidence>
<dbReference type="InterPro" id="IPR028018">
    <property type="entry name" value="DUF4646"/>
</dbReference>
<feature type="compositionally biased region" description="Low complexity" evidence="1">
    <location>
        <begin position="334"/>
        <end position="346"/>
    </location>
</feature>
<feature type="compositionally biased region" description="Low complexity" evidence="1">
    <location>
        <begin position="177"/>
        <end position="193"/>
    </location>
</feature>
<feature type="region of interest" description="Disordered" evidence="1">
    <location>
        <begin position="174"/>
        <end position="193"/>
    </location>
</feature>
<proteinExistence type="predicted"/>
<evidence type="ECO:0000313" key="2">
    <source>
        <dbReference type="EMBL" id="KLO12159.1"/>
    </source>
</evidence>
<reference evidence="2 3" key="1">
    <citation type="submission" date="2015-04" db="EMBL/GenBank/DDBJ databases">
        <title>Complete genome sequence of Schizopora paradoxa KUC8140, a cosmopolitan wood degrader in East Asia.</title>
        <authorList>
            <consortium name="DOE Joint Genome Institute"/>
            <person name="Min B."/>
            <person name="Park H."/>
            <person name="Jang Y."/>
            <person name="Kim J.-J."/>
            <person name="Kim K.H."/>
            <person name="Pangilinan J."/>
            <person name="Lipzen A."/>
            <person name="Riley R."/>
            <person name="Grigoriev I.V."/>
            <person name="Spatafora J.W."/>
            <person name="Choi I.-G."/>
        </authorList>
    </citation>
    <scope>NUCLEOTIDE SEQUENCE [LARGE SCALE GENOMIC DNA]</scope>
    <source>
        <strain evidence="2 3">KUC8140</strain>
    </source>
</reference>
<name>A0A0H2RJV9_9AGAM</name>
<sequence>MIIVDTENEKANATVGVQPPTQLFFARMPEPDVSNLSNQMGSTLRISEQDAPPAYDQVANSQPQNAGSSSTQRESMLPSGSSVQAFEPLVTHSRGKRLHEGFYSMLPPTDIVPHPFLQRSISTEDWKRFLNELQECARIANNASTSSSGEPPSPNAMKNAASFFMSTFKTNQRMDRPVATSSTSSLESPSTPTDPWSLIEYWNTNVFHPRGIDIVLAKGPRRLSGDRNLPPPDYESPLIQNSAPSSPLPRPSHSMRPHPVPPVIAPHPFAGVHPCSRRRAMAASYSGRHECGSGCGRSCRPPRAASNSSTSFGSDDEGSSGRNLSTNYSPVAPPTASSSPTIIPTPHVGGGEPPSRSVPSGQNSSTTTSNPNLEAPLPDLPPERNGVVLGDVHPRAQRHIDRWAKRQERKNERFDRKLQRNYAKIEQKLEKKGFYLSPFLPVDLAMHGVGMGVGLGMRGVGMGMNMGLRGIGLGLRGVGLGMRGGKAPMSEVALADEEDGYYRLIVTDLNRV</sequence>
<keyword evidence="3" id="KW-1185">Reference proteome</keyword>
<gene>
    <name evidence="2" type="ORF">SCHPADRAFT_998331</name>
</gene>
<accession>A0A0H2RJV9</accession>
<dbReference type="Pfam" id="PF15496">
    <property type="entry name" value="DUF4646"/>
    <property type="match status" value="1"/>
</dbReference>
<evidence type="ECO:0000313" key="3">
    <source>
        <dbReference type="Proteomes" id="UP000053477"/>
    </source>
</evidence>
<feature type="compositionally biased region" description="Polar residues" evidence="1">
    <location>
        <begin position="357"/>
        <end position="372"/>
    </location>
</feature>
<feature type="compositionally biased region" description="Polar residues" evidence="1">
    <location>
        <begin position="58"/>
        <end position="84"/>
    </location>
</feature>
<dbReference type="STRING" id="27342.A0A0H2RJV9"/>
<dbReference type="Proteomes" id="UP000053477">
    <property type="component" value="Unassembled WGS sequence"/>
</dbReference>
<dbReference type="OrthoDB" id="5314275at2759"/>
<organism evidence="2 3">
    <name type="scientific">Schizopora paradoxa</name>
    <dbReference type="NCBI Taxonomy" id="27342"/>
    <lineage>
        <taxon>Eukaryota</taxon>
        <taxon>Fungi</taxon>
        <taxon>Dikarya</taxon>
        <taxon>Basidiomycota</taxon>
        <taxon>Agaricomycotina</taxon>
        <taxon>Agaricomycetes</taxon>
        <taxon>Hymenochaetales</taxon>
        <taxon>Schizoporaceae</taxon>
        <taxon>Schizopora</taxon>
    </lineage>
</organism>
<feature type="region of interest" description="Disordered" evidence="1">
    <location>
        <begin position="287"/>
        <end position="383"/>
    </location>
</feature>
<feature type="region of interest" description="Disordered" evidence="1">
    <location>
        <begin position="221"/>
        <end position="262"/>
    </location>
</feature>
<dbReference type="AlphaFoldDB" id="A0A0H2RJV9"/>
<dbReference type="EMBL" id="KQ085983">
    <property type="protein sequence ID" value="KLO12159.1"/>
    <property type="molecule type" value="Genomic_DNA"/>
</dbReference>